<keyword evidence="2" id="KW-0812">Transmembrane</keyword>
<feature type="transmembrane region" description="Helical" evidence="2">
    <location>
        <begin position="61"/>
        <end position="85"/>
    </location>
</feature>
<sequence>MDLRQHDFPEGTSCPPAGSSHQECRNILLDLRSGAKRSLADPSKQVLALKSCNISSTRPHLLLVVGVMPLHVYMIEGCCHLLAHVGKECSHLLVLIISVQCIFQIVLVLCFADL</sequence>
<feature type="region of interest" description="Disordered" evidence="1">
    <location>
        <begin position="1"/>
        <end position="21"/>
    </location>
</feature>
<dbReference type="Proteomes" id="UP001603857">
    <property type="component" value="Unassembled WGS sequence"/>
</dbReference>
<name>A0ABD1MW12_9FABA</name>
<evidence type="ECO:0000256" key="2">
    <source>
        <dbReference type="SAM" id="Phobius"/>
    </source>
</evidence>
<dbReference type="AlphaFoldDB" id="A0ABD1MW12"/>
<evidence type="ECO:0000313" key="4">
    <source>
        <dbReference type="Proteomes" id="UP001603857"/>
    </source>
</evidence>
<reference evidence="3 4" key="1">
    <citation type="submission" date="2024-08" db="EMBL/GenBank/DDBJ databases">
        <title>Insights into the chromosomal genome structure of Flemingia macrophylla.</title>
        <authorList>
            <person name="Ding Y."/>
            <person name="Zhao Y."/>
            <person name="Bi W."/>
            <person name="Wu M."/>
            <person name="Zhao G."/>
            <person name="Gong Y."/>
            <person name="Li W."/>
            <person name="Zhang P."/>
        </authorList>
    </citation>
    <scope>NUCLEOTIDE SEQUENCE [LARGE SCALE GENOMIC DNA]</scope>
    <source>
        <strain evidence="3">DYQJB</strain>
        <tissue evidence="3">Leaf</tissue>
    </source>
</reference>
<protein>
    <submittedName>
        <fullName evidence="3">Uncharacterized protein</fullName>
    </submittedName>
</protein>
<proteinExistence type="predicted"/>
<dbReference type="EMBL" id="JBGMDY010000003">
    <property type="protein sequence ID" value="KAL2340009.1"/>
    <property type="molecule type" value="Genomic_DNA"/>
</dbReference>
<keyword evidence="2" id="KW-1133">Transmembrane helix</keyword>
<gene>
    <name evidence="3" type="ORF">Fmac_007949</name>
</gene>
<evidence type="ECO:0000313" key="3">
    <source>
        <dbReference type="EMBL" id="KAL2340009.1"/>
    </source>
</evidence>
<organism evidence="3 4">
    <name type="scientific">Flemingia macrophylla</name>
    <dbReference type="NCBI Taxonomy" id="520843"/>
    <lineage>
        <taxon>Eukaryota</taxon>
        <taxon>Viridiplantae</taxon>
        <taxon>Streptophyta</taxon>
        <taxon>Embryophyta</taxon>
        <taxon>Tracheophyta</taxon>
        <taxon>Spermatophyta</taxon>
        <taxon>Magnoliopsida</taxon>
        <taxon>eudicotyledons</taxon>
        <taxon>Gunneridae</taxon>
        <taxon>Pentapetalae</taxon>
        <taxon>rosids</taxon>
        <taxon>fabids</taxon>
        <taxon>Fabales</taxon>
        <taxon>Fabaceae</taxon>
        <taxon>Papilionoideae</taxon>
        <taxon>50 kb inversion clade</taxon>
        <taxon>NPAAA clade</taxon>
        <taxon>indigoferoid/millettioid clade</taxon>
        <taxon>Phaseoleae</taxon>
        <taxon>Flemingia</taxon>
    </lineage>
</organism>
<feature type="transmembrane region" description="Helical" evidence="2">
    <location>
        <begin position="91"/>
        <end position="112"/>
    </location>
</feature>
<keyword evidence="4" id="KW-1185">Reference proteome</keyword>
<accession>A0ABD1MW12</accession>
<comment type="caution">
    <text evidence="3">The sequence shown here is derived from an EMBL/GenBank/DDBJ whole genome shotgun (WGS) entry which is preliminary data.</text>
</comment>
<keyword evidence="2" id="KW-0472">Membrane</keyword>
<evidence type="ECO:0000256" key="1">
    <source>
        <dbReference type="SAM" id="MobiDB-lite"/>
    </source>
</evidence>